<dbReference type="PANTHER" id="PTHR12953">
    <property type="entry name" value="MEMBRANE PROTEIN CH1 RELATED"/>
    <property type="match status" value="1"/>
</dbReference>
<evidence type="ECO:0000256" key="3">
    <source>
        <dbReference type="ARBA" id="ARBA00022989"/>
    </source>
</evidence>
<evidence type="ECO:0000259" key="9">
    <source>
        <dbReference type="PROSITE" id="PS51469"/>
    </source>
</evidence>
<feature type="chain" id="PRO_5003041167" evidence="8">
    <location>
        <begin position="26"/>
        <end position="884"/>
    </location>
</feature>
<feature type="compositionally biased region" description="Low complexity" evidence="6">
    <location>
        <begin position="771"/>
        <end position="785"/>
    </location>
</feature>
<keyword evidence="11" id="KW-1185">Reference proteome</keyword>
<dbReference type="GeneID" id="31363989"/>
<dbReference type="InParanoid" id="D3BIE0"/>
<protein>
    <submittedName>
        <fullName evidence="10">SUN domain-containing protein 2</fullName>
    </submittedName>
</protein>
<organism evidence="10 11">
    <name type="scientific">Heterostelium pallidum (strain ATCC 26659 / Pp 5 / PN500)</name>
    <name type="common">Cellular slime mold</name>
    <name type="synonym">Polysphondylium pallidum</name>
    <dbReference type="NCBI Taxonomy" id="670386"/>
    <lineage>
        <taxon>Eukaryota</taxon>
        <taxon>Amoebozoa</taxon>
        <taxon>Evosea</taxon>
        <taxon>Eumycetozoa</taxon>
        <taxon>Dictyostelia</taxon>
        <taxon>Acytosteliales</taxon>
        <taxon>Acytosteliaceae</taxon>
        <taxon>Heterostelium</taxon>
    </lineage>
</organism>
<feature type="coiled-coil region" evidence="5">
    <location>
        <begin position="705"/>
        <end position="732"/>
    </location>
</feature>
<evidence type="ECO:0000313" key="11">
    <source>
        <dbReference type="Proteomes" id="UP000001396"/>
    </source>
</evidence>
<feature type="transmembrane region" description="Helical" evidence="7">
    <location>
        <begin position="732"/>
        <end position="752"/>
    </location>
</feature>
<evidence type="ECO:0000256" key="5">
    <source>
        <dbReference type="SAM" id="Coils"/>
    </source>
</evidence>
<feature type="domain" description="SUN" evidence="9">
    <location>
        <begin position="339"/>
        <end position="525"/>
    </location>
</feature>
<feature type="compositionally biased region" description="Low complexity" evidence="6">
    <location>
        <begin position="604"/>
        <end position="613"/>
    </location>
</feature>
<keyword evidence="5" id="KW-0175">Coiled coil</keyword>
<feature type="compositionally biased region" description="Polar residues" evidence="6">
    <location>
        <begin position="806"/>
        <end position="822"/>
    </location>
</feature>
<dbReference type="GO" id="GO:0016020">
    <property type="term" value="C:membrane"/>
    <property type="evidence" value="ECO:0007669"/>
    <property type="project" value="InterPro"/>
</dbReference>
<name>D3BIE0_HETP5</name>
<evidence type="ECO:0000256" key="6">
    <source>
        <dbReference type="SAM" id="MobiDB-lite"/>
    </source>
</evidence>
<accession>D3BIE0</accession>
<dbReference type="STRING" id="670386.D3BIE0"/>
<dbReference type="PROSITE" id="PS51469">
    <property type="entry name" value="SUN"/>
    <property type="match status" value="1"/>
</dbReference>
<evidence type="ECO:0000313" key="10">
    <source>
        <dbReference type="EMBL" id="EFA79040.1"/>
    </source>
</evidence>
<feature type="compositionally biased region" description="Low complexity" evidence="6">
    <location>
        <begin position="153"/>
        <end position="175"/>
    </location>
</feature>
<keyword evidence="4 7" id="KW-0472">Membrane</keyword>
<feature type="compositionally biased region" description="Basic and acidic residues" evidence="6">
    <location>
        <begin position="250"/>
        <end position="304"/>
    </location>
</feature>
<feature type="region of interest" description="Disordered" evidence="6">
    <location>
        <begin position="581"/>
        <end position="628"/>
    </location>
</feature>
<feature type="compositionally biased region" description="Low complexity" evidence="6">
    <location>
        <begin position="793"/>
        <end position="805"/>
    </location>
</feature>
<evidence type="ECO:0000256" key="2">
    <source>
        <dbReference type="ARBA" id="ARBA00022692"/>
    </source>
</evidence>
<dbReference type="InterPro" id="IPR012919">
    <property type="entry name" value="SUN_dom"/>
</dbReference>
<dbReference type="Pfam" id="PF07738">
    <property type="entry name" value="Sad1_UNC"/>
    <property type="match status" value="1"/>
</dbReference>
<dbReference type="EMBL" id="ADBJ01000037">
    <property type="protein sequence ID" value="EFA79040.1"/>
    <property type="molecule type" value="Genomic_DNA"/>
</dbReference>
<dbReference type="RefSeq" id="XP_020431163.1">
    <property type="nucleotide sequence ID" value="XM_020579324.1"/>
</dbReference>
<keyword evidence="2 7" id="KW-0812">Transmembrane</keyword>
<proteinExistence type="predicted"/>
<reference evidence="10 11" key="1">
    <citation type="journal article" date="2011" name="Genome Res.">
        <title>Phylogeny-wide analysis of social amoeba genomes highlights ancient origins for complex intercellular communication.</title>
        <authorList>
            <person name="Heidel A.J."/>
            <person name="Lawal H.M."/>
            <person name="Felder M."/>
            <person name="Schilde C."/>
            <person name="Helps N.R."/>
            <person name="Tunggal B."/>
            <person name="Rivero F."/>
            <person name="John U."/>
            <person name="Schleicher M."/>
            <person name="Eichinger L."/>
            <person name="Platzer M."/>
            <person name="Noegel A.A."/>
            <person name="Schaap P."/>
            <person name="Gloeckner G."/>
        </authorList>
    </citation>
    <scope>NUCLEOTIDE SEQUENCE [LARGE SCALE GENOMIC DNA]</scope>
    <source>
        <strain evidence="11">ATCC 26659 / Pp 5 / PN500</strain>
    </source>
</reference>
<gene>
    <name evidence="10" type="primary">sun2</name>
    <name evidence="10" type="ORF">PPL_08510</name>
</gene>
<feature type="region of interest" description="Disordered" evidence="6">
    <location>
        <begin position="145"/>
        <end position="186"/>
    </location>
</feature>
<feature type="compositionally biased region" description="Basic and acidic residues" evidence="6">
    <location>
        <begin position="219"/>
        <end position="237"/>
    </location>
</feature>
<feature type="region of interest" description="Disordered" evidence="6">
    <location>
        <begin position="767"/>
        <end position="822"/>
    </location>
</feature>
<keyword evidence="3 7" id="KW-1133">Transmembrane helix</keyword>
<evidence type="ECO:0000256" key="7">
    <source>
        <dbReference type="SAM" id="Phobius"/>
    </source>
</evidence>
<comment type="caution">
    <text evidence="10">The sequence shown here is derived from an EMBL/GenBank/DDBJ whole genome shotgun (WGS) entry which is preliminary data.</text>
</comment>
<dbReference type="AlphaFoldDB" id="D3BIE0"/>
<feature type="region of interest" description="Disordered" evidence="6">
    <location>
        <begin position="208"/>
        <end position="314"/>
    </location>
</feature>
<sequence>MNILLNRTFYCFFVFLLLLLCYCRADDNILQQDLANKDIKEQQQEQKLDSYQKIVEQYLQHQQHQQQQQQQQQESTTTQLQELNVDNGDGVTSEKEKEIPAVQQTHIDVAITEEEEEVDISVVVDQDKPVVEDIKEDTSREDITIKFSATSDNNNDVNSNYNNNNNNNNKNENNNDSPTTDSNQNNQKEQSIIPEYIGNQILQDIENKINNNNNNNNNNKEEKINEQSTVSEEKNEESNENTKNQQPNQTEKDTEKKIENENENKEKDKDNEKEKENNNETKVGSEDKDTQQQQTEIEKVKEKEIVDEENNEKNNEIPRISTVLETVHRDVITSIEQKEKEIEQQKIADTQRETKLQEEQDTNNINNEIKLEPFNKFTQKVIFSLADTESNSALALTHNNTVSNQTSYPTVRTPKDLPDKFNYAGAECGATVLAANSEAREISKLANYEFFSSMFKDFVVMGINKYPSSTWHFLGNFTAENIRKPQYFVLKEKSWYKYLKIKMLTNYGNQMYCTLSDIKVYGSTMIDDLKNQVGINIQEVESILNRMNNNITFGTSSSSKLKTRKENETISWTQLQQVSMNLTQTRESYSPPDKNGGGSGNGNGQSSATSSATEENDEHGATHVESASPQSILQLLANRVKSAEINQSISNKYLEKLETHYSERFRSLDEDFTKIMSVINGIAELGSDLERRVAIEQQSIEKKISQDIAKELNLLRERINRLEQKHEEDKNYYITLLASSFILAIIISYLIIKANIEETSFKHSSLRIPWNNSNSNSNNNARRNSLPVFSDQPTTPLTSLSSSTSMIRPNTPNTQFNINTSPTSTGNGFDYVRNSPFSNQQSLLKASEVLLSPPIVSNSNTNDIFKSKKKKKKANIVQFNNNKY</sequence>
<comment type="subcellular location">
    <subcellularLocation>
        <location evidence="1">Endomembrane system</location>
    </subcellularLocation>
</comment>
<dbReference type="GO" id="GO:0012505">
    <property type="term" value="C:endomembrane system"/>
    <property type="evidence" value="ECO:0007669"/>
    <property type="project" value="UniProtKB-SubCell"/>
</dbReference>
<evidence type="ECO:0000256" key="8">
    <source>
        <dbReference type="SAM" id="SignalP"/>
    </source>
</evidence>
<feature type="compositionally biased region" description="Polar residues" evidence="6">
    <location>
        <begin position="176"/>
        <end position="186"/>
    </location>
</feature>
<feature type="compositionally biased region" description="Low complexity" evidence="6">
    <location>
        <begin position="208"/>
        <end position="218"/>
    </location>
</feature>
<dbReference type="InterPro" id="IPR045120">
    <property type="entry name" value="Suco/Slp1-like"/>
</dbReference>
<dbReference type="Gene3D" id="2.60.120.260">
    <property type="entry name" value="Galactose-binding domain-like"/>
    <property type="match status" value="1"/>
</dbReference>
<dbReference type="GO" id="GO:0034975">
    <property type="term" value="P:protein folding in endoplasmic reticulum"/>
    <property type="evidence" value="ECO:0007669"/>
    <property type="project" value="TreeGrafter"/>
</dbReference>
<keyword evidence="8" id="KW-0732">Signal</keyword>
<evidence type="ECO:0000256" key="4">
    <source>
        <dbReference type="ARBA" id="ARBA00023136"/>
    </source>
</evidence>
<feature type="signal peptide" evidence="8">
    <location>
        <begin position="1"/>
        <end position="25"/>
    </location>
</feature>
<dbReference type="PANTHER" id="PTHR12953:SF0">
    <property type="entry name" value="SUN DOMAIN-CONTAINING OSSIFICATION FACTOR"/>
    <property type="match status" value="1"/>
</dbReference>
<evidence type="ECO:0000256" key="1">
    <source>
        <dbReference type="ARBA" id="ARBA00004308"/>
    </source>
</evidence>
<dbReference type="GO" id="GO:0005737">
    <property type="term" value="C:cytoplasm"/>
    <property type="evidence" value="ECO:0007669"/>
    <property type="project" value="TreeGrafter"/>
</dbReference>
<dbReference type="Proteomes" id="UP000001396">
    <property type="component" value="Unassembled WGS sequence"/>
</dbReference>